<protein>
    <submittedName>
        <fullName evidence="1">Uncharacterized protein</fullName>
    </submittedName>
</protein>
<dbReference type="Proteomes" id="UP000600918">
    <property type="component" value="Unassembled WGS sequence"/>
</dbReference>
<name>A0A834NHR8_VESPE</name>
<comment type="caution">
    <text evidence="1">The sequence shown here is derived from an EMBL/GenBank/DDBJ whole genome shotgun (WGS) entry which is preliminary data.</text>
</comment>
<gene>
    <name evidence="1" type="ORF">H0235_013247</name>
</gene>
<reference evidence="1" key="1">
    <citation type="journal article" date="2020" name="G3 (Bethesda)">
        <title>High-Quality Assemblies for Three Invasive Social Wasps from the &lt;i&gt;Vespula&lt;/i&gt; Genus.</title>
        <authorList>
            <person name="Harrop T.W.R."/>
            <person name="Guhlin J."/>
            <person name="McLaughlin G.M."/>
            <person name="Permina E."/>
            <person name="Stockwell P."/>
            <person name="Gilligan J."/>
            <person name="Le Lec M.F."/>
            <person name="Gruber M.A.M."/>
            <person name="Quinn O."/>
            <person name="Lovegrove M."/>
            <person name="Duncan E.J."/>
            <person name="Remnant E.J."/>
            <person name="Van Eeckhoven J."/>
            <person name="Graham B."/>
            <person name="Knapp R.A."/>
            <person name="Langford K.W."/>
            <person name="Kronenberg Z."/>
            <person name="Press M.O."/>
            <person name="Eacker S.M."/>
            <person name="Wilson-Rankin E.E."/>
            <person name="Purcell J."/>
            <person name="Lester P.J."/>
            <person name="Dearden P.K."/>
        </authorList>
    </citation>
    <scope>NUCLEOTIDE SEQUENCE</scope>
    <source>
        <strain evidence="1">Volc-1</strain>
    </source>
</reference>
<sequence length="270" mass="30046">MRIASQERVYGYIKILQDSSDKPARLPGTKILESDELGDEPISGDMPTHLGEVDSLIDVVPSTEKHYSSHWTEVKETKDLPDHDVTSSSIASKKKQCIRDQQWLLQSEERKGHGVKYLESLRYKGACIGVTLSVKTSKPQVHQAVSTRTKRIGTVDEGYAAEGCGRKVGGYVSRWAPHLQLPNRVTVMDYRLERSRGSGSVFDSRAGAAASCESVLPTSPTPSKAARETAGFARGNFIFKAQADVFENAIAKYNTLHYLYPVPEKRYRKR</sequence>
<evidence type="ECO:0000313" key="1">
    <source>
        <dbReference type="EMBL" id="KAF7410640.1"/>
    </source>
</evidence>
<dbReference type="EMBL" id="JACSDY010000013">
    <property type="protein sequence ID" value="KAF7410640.1"/>
    <property type="molecule type" value="Genomic_DNA"/>
</dbReference>
<proteinExistence type="predicted"/>
<keyword evidence="2" id="KW-1185">Reference proteome</keyword>
<evidence type="ECO:0000313" key="2">
    <source>
        <dbReference type="Proteomes" id="UP000600918"/>
    </source>
</evidence>
<accession>A0A834NHR8</accession>
<organism evidence="1 2">
    <name type="scientific">Vespula pensylvanica</name>
    <name type="common">Western yellow jacket</name>
    <name type="synonym">Wasp</name>
    <dbReference type="NCBI Taxonomy" id="30213"/>
    <lineage>
        <taxon>Eukaryota</taxon>
        <taxon>Metazoa</taxon>
        <taxon>Ecdysozoa</taxon>
        <taxon>Arthropoda</taxon>
        <taxon>Hexapoda</taxon>
        <taxon>Insecta</taxon>
        <taxon>Pterygota</taxon>
        <taxon>Neoptera</taxon>
        <taxon>Endopterygota</taxon>
        <taxon>Hymenoptera</taxon>
        <taxon>Apocrita</taxon>
        <taxon>Aculeata</taxon>
        <taxon>Vespoidea</taxon>
        <taxon>Vespidae</taxon>
        <taxon>Vespinae</taxon>
        <taxon>Vespula</taxon>
    </lineage>
</organism>
<dbReference type="AlphaFoldDB" id="A0A834NHR8"/>